<evidence type="ECO:0000256" key="1">
    <source>
        <dbReference type="SAM" id="MobiDB-lite"/>
    </source>
</evidence>
<protein>
    <submittedName>
        <fullName evidence="3">Protein kinase, putative</fullName>
    </submittedName>
</protein>
<feature type="non-terminal residue" evidence="3">
    <location>
        <position position="1"/>
    </location>
</feature>
<dbReference type="InterPro" id="IPR052396">
    <property type="entry name" value="Meiotic_Drive_Suppr_Kinase"/>
</dbReference>
<dbReference type="PANTHER" id="PTHR37171">
    <property type="entry name" value="SERINE/THREONINE-PROTEIN KINASE YRZF-RELATED"/>
    <property type="match status" value="1"/>
</dbReference>
<dbReference type="OrthoDB" id="2523927at2759"/>
<evidence type="ECO:0000313" key="4">
    <source>
        <dbReference type="Proteomes" id="UP000241890"/>
    </source>
</evidence>
<dbReference type="PANTHER" id="PTHR37171:SF1">
    <property type="entry name" value="SERINE_THREONINE-PROTEIN KINASE YRZF-RELATED"/>
    <property type="match status" value="1"/>
</dbReference>
<comment type="caution">
    <text evidence="3">The sequence shown here is derived from an EMBL/GenBank/DDBJ whole genome shotgun (WGS) entry which is preliminary data.</text>
</comment>
<dbReference type="AlphaFoldDB" id="A0A2R5GWC1"/>
<reference evidence="3 4" key="1">
    <citation type="submission" date="2017-12" db="EMBL/GenBank/DDBJ databases">
        <title>Sequencing, de novo assembly and annotation of complete genome of a new Thraustochytrid species, strain FCC1311.</title>
        <authorList>
            <person name="Sedici K."/>
            <person name="Godart F."/>
            <person name="Aiese Cigliano R."/>
            <person name="Sanseverino W."/>
            <person name="Barakat M."/>
            <person name="Ortet P."/>
            <person name="Marechal E."/>
            <person name="Cagnac O."/>
            <person name="Amato A."/>
        </authorList>
    </citation>
    <scope>NUCLEOTIDE SEQUENCE [LARGE SCALE GENOMIC DNA]</scope>
</reference>
<keyword evidence="3" id="KW-0808">Transferase</keyword>
<feature type="compositionally biased region" description="Basic and acidic residues" evidence="1">
    <location>
        <begin position="272"/>
        <end position="286"/>
    </location>
</feature>
<evidence type="ECO:0000259" key="2">
    <source>
        <dbReference type="PROSITE" id="PS50011"/>
    </source>
</evidence>
<dbReference type="SUPFAM" id="SSF56112">
    <property type="entry name" value="Protein kinase-like (PK-like)"/>
    <property type="match status" value="1"/>
</dbReference>
<organism evidence="3 4">
    <name type="scientific">Hondaea fermentalgiana</name>
    <dbReference type="NCBI Taxonomy" id="2315210"/>
    <lineage>
        <taxon>Eukaryota</taxon>
        <taxon>Sar</taxon>
        <taxon>Stramenopiles</taxon>
        <taxon>Bigyra</taxon>
        <taxon>Labyrinthulomycetes</taxon>
        <taxon>Thraustochytrida</taxon>
        <taxon>Thraustochytriidae</taxon>
        <taxon>Hondaea</taxon>
    </lineage>
</organism>
<gene>
    <name evidence="3" type="ORF">FCC1311_113532</name>
</gene>
<dbReference type="InParanoid" id="A0A2R5GWC1"/>
<keyword evidence="4" id="KW-1185">Reference proteome</keyword>
<dbReference type="GO" id="GO:0004672">
    <property type="term" value="F:protein kinase activity"/>
    <property type="evidence" value="ECO:0007669"/>
    <property type="project" value="InterPro"/>
</dbReference>
<evidence type="ECO:0000313" key="3">
    <source>
        <dbReference type="EMBL" id="GBG35130.1"/>
    </source>
</evidence>
<dbReference type="GO" id="GO:0005524">
    <property type="term" value="F:ATP binding"/>
    <property type="evidence" value="ECO:0007669"/>
    <property type="project" value="InterPro"/>
</dbReference>
<accession>A0A2R5GWC1</accession>
<dbReference type="EMBL" id="BEYU01000327">
    <property type="protein sequence ID" value="GBG35130.1"/>
    <property type="molecule type" value="Genomic_DNA"/>
</dbReference>
<feature type="region of interest" description="Disordered" evidence="1">
    <location>
        <begin position="272"/>
        <end position="293"/>
    </location>
</feature>
<dbReference type="InterPro" id="IPR000719">
    <property type="entry name" value="Prot_kinase_dom"/>
</dbReference>
<dbReference type="PROSITE" id="PS00109">
    <property type="entry name" value="PROTEIN_KINASE_TYR"/>
    <property type="match status" value="1"/>
</dbReference>
<feature type="domain" description="Protein kinase" evidence="2">
    <location>
        <begin position="336"/>
        <end position="509"/>
    </location>
</feature>
<dbReference type="Gene3D" id="1.10.510.10">
    <property type="entry name" value="Transferase(Phosphotransferase) domain 1"/>
    <property type="match status" value="1"/>
</dbReference>
<dbReference type="PROSITE" id="PS50011">
    <property type="entry name" value="PROTEIN_KINASE_DOM"/>
    <property type="match status" value="1"/>
</dbReference>
<name>A0A2R5GWC1_9STRA</name>
<keyword evidence="3" id="KW-0418">Kinase</keyword>
<dbReference type="InterPro" id="IPR008266">
    <property type="entry name" value="Tyr_kinase_AS"/>
</dbReference>
<proteinExistence type="predicted"/>
<dbReference type="InterPro" id="IPR011009">
    <property type="entry name" value="Kinase-like_dom_sf"/>
</dbReference>
<dbReference type="Proteomes" id="UP000241890">
    <property type="component" value="Unassembled WGS sequence"/>
</dbReference>
<sequence>FIEPWSHFGDDTHKALDIFKSTLLSRQVGNPNLMSQLLATGSAAEYATERETPVQSWALMYHHKVLAHGLHPVIEHLSRGSVTLGCSYQMKREVRLGFGLGDCFVDGDTCSVDDGSLVACVECKRTGTMPWISIMNEYSRCLPSGSHRTDIRLDENGDRTEPCQNVCSWRLTVADPLGQLVMYMVMSGCKFGMLTNSYRTFFVRLGNRPRAVYVTDAFYPEQDDTHCNPNGMALGHATLLFYAHALSEHVRGQPRKPFWNWFNCPNVQGADEDTRFDDMPQQDSDRSCNGPDDTPDIQDMYTQDVQALFGQRLNLVADDGSRAIKLDLGERYWTKHEGMDVLCSAGLGMGNVDVEGHRCFLKTVSLHAKSANRELLHEAQVYGELEHLQGGVLPKLVLHGQDAFFALRGVLTTQEGVALSAGGSKVAERISLSGGLATLTNKIEGALSALHTAGYLHGDVALRNIVINSSGDVKLIDLGRASKLLSPGEASDELKIVRETLVPQLKSIY</sequence>